<evidence type="ECO:0000256" key="3">
    <source>
        <dbReference type="HAMAP-Rule" id="MF_01187"/>
    </source>
</evidence>
<evidence type="ECO:0000313" key="7">
    <source>
        <dbReference type="Proteomes" id="UP000315577"/>
    </source>
</evidence>
<evidence type="ECO:0000313" key="5">
    <source>
        <dbReference type="EMBL" id="TSE22902.1"/>
    </source>
</evidence>
<accession>A0A4R3LHM4</accession>
<dbReference type="AlphaFoldDB" id="A0A4R3LHM4"/>
<dbReference type="Gene3D" id="2.20.25.10">
    <property type="match status" value="1"/>
</dbReference>
<comment type="similarity">
    <text evidence="3">Belongs to the UPF0434 family.</text>
</comment>
<dbReference type="Proteomes" id="UP000315577">
    <property type="component" value="Unassembled WGS sequence"/>
</dbReference>
<comment type="caution">
    <text evidence="4">The sequence shown here is derived from an EMBL/GenBank/DDBJ whole genome shotgun (WGS) entry which is preliminary data.</text>
</comment>
<dbReference type="PANTHER" id="PTHR33505:SF4">
    <property type="entry name" value="PROTEIN PREY, MITOCHONDRIAL"/>
    <property type="match status" value="1"/>
</dbReference>
<dbReference type="SUPFAM" id="SSF158997">
    <property type="entry name" value="Trm112p-like"/>
    <property type="match status" value="1"/>
</dbReference>
<sequence length="78" mass="8419">MMPNMDPKLLELLVCPVTKGPLVYARETGELVSRGARLAYPIRDGIPILLENEARALDEAELDRLAPPRPSAPPAASA</sequence>
<dbReference type="FunFam" id="2.20.25.10:FF:000002">
    <property type="entry name" value="UPF0434 protein YcaR"/>
    <property type="match status" value="1"/>
</dbReference>
<keyword evidence="7" id="KW-1185">Reference proteome</keyword>
<dbReference type="Proteomes" id="UP000295536">
    <property type="component" value="Unassembled WGS sequence"/>
</dbReference>
<proteinExistence type="inferred from homology"/>
<dbReference type="InterPro" id="IPR005651">
    <property type="entry name" value="Trm112-like"/>
</dbReference>
<reference evidence="4 6" key="1">
    <citation type="submission" date="2019-03" db="EMBL/GenBank/DDBJ databases">
        <title>Genomic Encyclopedia of Type Strains, Phase IV (KMG-IV): sequencing the most valuable type-strain genomes for metagenomic binning, comparative biology and taxonomic classification.</title>
        <authorList>
            <person name="Goeker M."/>
        </authorList>
    </citation>
    <scope>NUCLEOTIDE SEQUENCE [LARGE SCALE GENOMIC DNA]</scope>
    <source>
        <strain evidence="4 6">DSM 12034</strain>
    </source>
</reference>
<organism evidence="4 6">
    <name type="scientific">Tepidimonas ignava</name>
    <dbReference type="NCBI Taxonomy" id="114249"/>
    <lineage>
        <taxon>Bacteria</taxon>
        <taxon>Pseudomonadati</taxon>
        <taxon>Pseudomonadota</taxon>
        <taxon>Betaproteobacteria</taxon>
        <taxon>Burkholderiales</taxon>
        <taxon>Tepidimonas</taxon>
    </lineage>
</organism>
<evidence type="ECO:0000256" key="2">
    <source>
        <dbReference type="ARBA" id="ARBA00061381"/>
    </source>
</evidence>
<comment type="similarity">
    <text evidence="1">In the N-terminal section; belongs to the LpxK family.</text>
</comment>
<comment type="similarity">
    <text evidence="2">In the C-terminal section; belongs to the UPF0434 family.</text>
</comment>
<evidence type="ECO:0000256" key="1">
    <source>
        <dbReference type="ARBA" id="ARBA00061313"/>
    </source>
</evidence>
<dbReference type="GO" id="GO:0005829">
    <property type="term" value="C:cytosol"/>
    <property type="evidence" value="ECO:0007669"/>
    <property type="project" value="TreeGrafter"/>
</dbReference>
<reference evidence="5 7" key="2">
    <citation type="submission" date="2019-07" db="EMBL/GenBank/DDBJ databases">
        <title>Tepidimonas ignava SPS-1037 draft genome.</title>
        <authorList>
            <person name="Da Costa M.S."/>
            <person name="Froufe H.J.C."/>
            <person name="Egas C."/>
            <person name="Albuquerque L."/>
        </authorList>
    </citation>
    <scope>NUCLEOTIDE SEQUENCE [LARGE SCALE GENOMIC DNA]</scope>
    <source>
        <strain evidence="5 7">SPS-1037</strain>
    </source>
</reference>
<gene>
    <name evidence="4" type="ORF">EDC36_10372</name>
    <name evidence="5" type="ORF">Tigna_00883</name>
</gene>
<dbReference type="HAMAP" id="MF_01187">
    <property type="entry name" value="UPF0434"/>
    <property type="match status" value="1"/>
</dbReference>
<protein>
    <recommendedName>
        <fullName evidence="3">UPF0434 protein EDC36_10372</fullName>
    </recommendedName>
</protein>
<dbReference type="EMBL" id="SMAH01000003">
    <property type="protein sequence ID" value="TCS99015.1"/>
    <property type="molecule type" value="Genomic_DNA"/>
</dbReference>
<dbReference type="Pfam" id="PF03966">
    <property type="entry name" value="Trm112p"/>
    <property type="match status" value="1"/>
</dbReference>
<dbReference type="PANTHER" id="PTHR33505">
    <property type="entry name" value="ZGC:162634"/>
    <property type="match status" value="1"/>
</dbReference>
<dbReference type="EMBL" id="VJNC01000004">
    <property type="protein sequence ID" value="TSE22902.1"/>
    <property type="molecule type" value="Genomic_DNA"/>
</dbReference>
<evidence type="ECO:0000313" key="6">
    <source>
        <dbReference type="Proteomes" id="UP000295536"/>
    </source>
</evidence>
<evidence type="ECO:0000313" key="4">
    <source>
        <dbReference type="EMBL" id="TCS99015.1"/>
    </source>
</evidence>
<name>A0A4R3LHM4_9BURK</name>